<feature type="region of interest" description="Disordered" evidence="5">
    <location>
        <begin position="676"/>
        <end position="699"/>
    </location>
</feature>
<evidence type="ECO:0000313" key="6">
    <source>
        <dbReference type="EMBL" id="MBN9644374.1"/>
    </source>
</evidence>
<dbReference type="GO" id="GO:0016020">
    <property type="term" value="C:membrane"/>
    <property type="evidence" value="ECO:0007669"/>
    <property type="project" value="InterPro"/>
</dbReference>
<evidence type="ECO:0000256" key="5">
    <source>
        <dbReference type="SAM" id="MobiDB-lite"/>
    </source>
</evidence>
<dbReference type="Gene3D" id="2.60.40.10">
    <property type="entry name" value="Immunoglobulins"/>
    <property type="match status" value="2"/>
</dbReference>
<evidence type="ECO:0000256" key="2">
    <source>
        <dbReference type="ARBA" id="ARBA00022525"/>
    </source>
</evidence>
<feature type="compositionally biased region" description="Basic and acidic residues" evidence="5">
    <location>
        <begin position="735"/>
        <end position="750"/>
    </location>
</feature>
<evidence type="ECO:0000313" key="7">
    <source>
        <dbReference type="Proteomes" id="UP000664332"/>
    </source>
</evidence>
<proteinExistence type="predicted"/>
<name>A0A939ITZ3_9CORY</name>
<dbReference type="SUPFAM" id="SSF49313">
    <property type="entry name" value="Cadherin-like"/>
    <property type="match status" value="1"/>
</dbReference>
<protein>
    <submittedName>
        <fullName evidence="6">Ig domain-containing protein</fullName>
    </submittedName>
</protein>
<dbReference type="InterPro" id="IPR015919">
    <property type="entry name" value="Cadherin-like_sf"/>
</dbReference>
<dbReference type="InterPro" id="IPR059100">
    <property type="entry name" value="TSP3_bac"/>
</dbReference>
<dbReference type="Proteomes" id="UP000664332">
    <property type="component" value="Unassembled WGS sequence"/>
</dbReference>
<dbReference type="EMBL" id="JAFLEQ010000012">
    <property type="protein sequence ID" value="MBN9644374.1"/>
    <property type="molecule type" value="Genomic_DNA"/>
</dbReference>
<dbReference type="GO" id="GO:0005975">
    <property type="term" value="P:carbohydrate metabolic process"/>
    <property type="evidence" value="ECO:0007669"/>
    <property type="project" value="UniProtKB-ARBA"/>
</dbReference>
<accession>A0A939ITZ3</accession>
<dbReference type="RefSeq" id="WP_207278867.1">
    <property type="nucleotide sequence ID" value="NZ_JAFLEQ010000012.1"/>
</dbReference>
<reference evidence="6" key="1">
    <citation type="submission" date="2021-03" db="EMBL/GenBank/DDBJ databases">
        <authorList>
            <person name="Sun Q."/>
        </authorList>
    </citation>
    <scope>NUCLEOTIDE SEQUENCE</scope>
    <source>
        <strain evidence="6">CCM 8862</strain>
    </source>
</reference>
<dbReference type="GO" id="GO:0005509">
    <property type="term" value="F:calcium ion binding"/>
    <property type="evidence" value="ECO:0007669"/>
    <property type="project" value="InterPro"/>
</dbReference>
<dbReference type="InterPro" id="IPR013783">
    <property type="entry name" value="Ig-like_fold"/>
</dbReference>
<keyword evidence="4" id="KW-0106">Calcium</keyword>
<keyword evidence="7" id="KW-1185">Reference proteome</keyword>
<gene>
    <name evidence="6" type="ORF">JZY06_07090</name>
</gene>
<sequence length="783" mass="83676">MSSTEKKTNKRVGRMVIAALSAVTMSFGAITVVPQTIGVASAALPSQQFAPVPEGAEESAIDSSGDTQAKPVAGRVFVNFSERQGYRWDEEDIPVGGLPVYAYWTEDGYRSPVYTAVTAADGTYRIPMSDFTAFDGTTHVFEADGAEFIKVWTNTVGTEWLPAYNDSQGRLQSRIANRQFSQWLPAGDNGQVRRYNMAVERKPLGLQKDRDQWDDSGDSGEAVPLAIRNIRGRVQGEVFWNLKDATGLGPVNGPDFPKRSRTRDPWATGVTIVASYLNDTGKELMDAWKAAHPDASEIDITNEVTRLVTERPALIAETATGTVQENGEYSIQFKGLINGQKDVVDTNGTIGTSEGKGWETGRGSRKTELKHINRDYLYIAPDIDDSLSTYGYFPLGYRDASGVLGLDTHTPYSVGSADFALGRGKATFNVKEYDSISNPAPGGTTVQTETNGYPPVENLTYVIKWYKTTFNDDGTRGTTEEVTGARCENLVPDAAAHLPSCPITVPDDLENTTLYEAKVFETGAEDDGPLGVDSFVSLAKQTNTPVGVIGDDGSYSGSVTQSVPDDASVSYQLAEGEQLPDGLQLDENGNITGKPAPGSAGYTDALVVATITYADGRTEDKEIPTRILVVDTAAPADDSLVDKGLKQGEQAVKDEPYSQPLTVAGVDARTKATQFTIPEGGNLPEGMSLSDDGTLSGTPTEAGTHTFPVSYQVTGPDGINYPVTDTITFVVGEGDSDRDGDGIPDSRDPDADGDGVNNADEKIVGTDPLNPTTDGVTNDGDLD</sequence>
<dbReference type="Pfam" id="PF18884">
    <property type="entry name" value="TSP3_bac"/>
    <property type="match status" value="1"/>
</dbReference>
<feature type="region of interest" description="Disordered" evidence="5">
    <location>
        <begin position="731"/>
        <end position="783"/>
    </location>
</feature>
<organism evidence="6 7">
    <name type="scientific">Corynebacterium mendelii</name>
    <dbReference type="NCBI Taxonomy" id="2765362"/>
    <lineage>
        <taxon>Bacteria</taxon>
        <taxon>Bacillati</taxon>
        <taxon>Actinomycetota</taxon>
        <taxon>Actinomycetes</taxon>
        <taxon>Mycobacteriales</taxon>
        <taxon>Corynebacteriaceae</taxon>
        <taxon>Corynebacterium</taxon>
    </lineage>
</organism>
<evidence type="ECO:0000256" key="4">
    <source>
        <dbReference type="ARBA" id="ARBA00022837"/>
    </source>
</evidence>
<evidence type="ECO:0000256" key="3">
    <source>
        <dbReference type="ARBA" id="ARBA00022729"/>
    </source>
</evidence>
<dbReference type="AlphaFoldDB" id="A0A939ITZ3"/>
<dbReference type="Pfam" id="PF05345">
    <property type="entry name" value="He_PIG"/>
    <property type="match status" value="2"/>
</dbReference>
<evidence type="ECO:0000256" key="1">
    <source>
        <dbReference type="ARBA" id="ARBA00004613"/>
    </source>
</evidence>
<comment type="caution">
    <text evidence="6">The sequence shown here is derived from an EMBL/GenBank/DDBJ whole genome shotgun (WGS) entry which is preliminary data.</text>
</comment>
<keyword evidence="3" id="KW-0732">Signal</keyword>
<keyword evidence="2" id="KW-0964">Secreted</keyword>
<comment type="subcellular location">
    <subcellularLocation>
        <location evidence="1">Secreted</location>
    </subcellularLocation>
</comment>
<feature type="non-terminal residue" evidence="6">
    <location>
        <position position="783"/>
    </location>
</feature>